<keyword evidence="2" id="KW-0255">Endonuclease</keyword>
<dbReference type="GO" id="GO:0004519">
    <property type="term" value="F:endonuclease activity"/>
    <property type="evidence" value="ECO:0007669"/>
    <property type="project" value="UniProtKB-KW"/>
</dbReference>
<name>A0A6J5RS16_9CAUD</name>
<gene>
    <name evidence="2" type="ORF">UFOVP1358_36</name>
    <name evidence="1" type="ORF">UFOVP931_30</name>
</gene>
<protein>
    <submittedName>
        <fullName evidence="2">Recombination endonuclease VII</fullName>
    </submittedName>
</protein>
<dbReference type="InterPro" id="IPR038563">
    <property type="entry name" value="Endonuclease_7_sf"/>
</dbReference>
<dbReference type="EMBL" id="LR797302">
    <property type="protein sequence ID" value="CAB4200157.1"/>
    <property type="molecule type" value="Genomic_DNA"/>
</dbReference>
<dbReference type="SUPFAM" id="SSF54060">
    <property type="entry name" value="His-Me finger endonucleases"/>
    <property type="match status" value="1"/>
</dbReference>
<dbReference type="InterPro" id="IPR004211">
    <property type="entry name" value="Endonuclease_7"/>
</dbReference>
<sequence>MSELLARKREAQKRFRERNPTYYADKMRERKAKDPELYASNVRRIALRFSYGITPEDYDRMFKSQRGKCAICRSSDTGQTGKRFLCVDHDHKTGKVRGLLCHRCNRGLGLLNDSLKNVETAAKYLQGELSWSPKK</sequence>
<evidence type="ECO:0000313" key="1">
    <source>
        <dbReference type="EMBL" id="CAB4171920.1"/>
    </source>
</evidence>
<keyword evidence="2" id="KW-0378">Hydrolase</keyword>
<reference evidence="2" key="1">
    <citation type="submission" date="2020-05" db="EMBL/GenBank/DDBJ databases">
        <authorList>
            <person name="Chiriac C."/>
            <person name="Salcher M."/>
            <person name="Ghai R."/>
            <person name="Kavagutti S V."/>
        </authorList>
    </citation>
    <scope>NUCLEOTIDE SEQUENCE</scope>
</reference>
<dbReference type="Pfam" id="PF02945">
    <property type="entry name" value="Endonuclease_7"/>
    <property type="match status" value="1"/>
</dbReference>
<dbReference type="InterPro" id="IPR044925">
    <property type="entry name" value="His-Me_finger_sf"/>
</dbReference>
<evidence type="ECO:0000313" key="2">
    <source>
        <dbReference type="EMBL" id="CAB4200157.1"/>
    </source>
</evidence>
<dbReference type="EMBL" id="LR796870">
    <property type="protein sequence ID" value="CAB4171920.1"/>
    <property type="molecule type" value="Genomic_DNA"/>
</dbReference>
<keyword evidence="2" id="KW-0540">Nuclease</keyword>
<organism evidence="2">
    <name type="scientific">uncultured Caudovirales phage</name>
    <dbReference type="NCBI Taxonomy" id="2100421"/>
    <lineage>
        <taxon>Viruses</taxon>
        <taxon>Duplodnaviria</taxon>
        <taxon>Heunggongvirae</taxon>
        <taxon>Uroviricota</taxon>
        <taxon>Caudoviricetes</taxon>
        <taxon>Peduoviridae</taxon>
        <taxon>Maltschvirus</taxon>
        <taxon>Maltschvirus maltsch</taxon>
    </lineage>
</organism>
<proteinExistence type="predicted"/>
<dbReference type="Gene3D" id="3.40.1800.10">
    <property type="entry name" value="His-Me finger endonucleases"/>
    <property type="match status" value="1"/>
</dbReference>
<accession>A0A6J5RS16</accession>